<gene>
    <name evidence="1" type="ORF">J2739_005484</name>
</gene>
<name>A0ABU1NMK2_9BURK</name>
<protein>
    <submittedName>
        <fullName evidence="1">TolB-like protein/class 3 adenylate cyclase/tetratricopeptide (TPR) repeat protein</fullName>
    </submittedName>
</protein>
<dbReference type="PANTHER" id="PTHR43081">
    <property type="entry name" value="ADENYLATE CYCLASE, TERMINAL-DIFFERENTIATION SPECIFIC-RELATED"/>
    <property type="match status" value="1"/>
</dbReference>
<organism evidence="1 2">
    <name type="scientific">Variovorax soli</name>
    <dbReference type="NCBI Taxonomy" id="376815"/>
    <lineage>
        <taxon>Bacteria</taxon>
        <taxon>Pseudomonadati</taxon>
        <taxon>Pseudomonadota</taxon>
        <taxon>Betaproteobacteria</taxon>
        <taxon>Burkholderiales</taxon>
        <taxon>Comamonadaceae</taxon>
        <taxon>Variovorax</taxon>
    </lineage>
</organism>
<dbReference type="InterPro" id="IPR029787">
    <property type="entry name" value="Nucleotide_cyclase"/>
</dbReference>
<reference evidence="1 2" key="1">
    <citation type="submission" date="2023-07" db="EMBL/GenBank/DDBJ databases">
        <title>Sorghum-associated microbial communities from plants grown in Nebraska, USA.</title>
        <authorList>
            <person name="Schachtman D."/>
        </authorList>
    </citation>
    <scope>NUCLEOTIDE SEQUENCE [LARGE SCALE GENOMIC DNA]</scope>
    <source>
        <strain evidence="1 2">DS1781</strain>
    </source>
</reference>
<dbReference type="SUPFAM" id="SSF55073">
    <property type="entry name" value="Nucleotide cyclase"/>
    <property type="match status" value="1"/>
</dbReference>
<evidence type="ECO:0000313" key="2">
    <source>
        <dbReference type="Proteomes" id="UP001184230"/>
    </source>
</evidence>
<sequence>MPTPATGPSSNAIRALLLCDLVASTHLVECLGDAAAAELMARHDRIARDLLAAHGGREIDKSDGFLLLFERPVEAVRFALAYQAQLLELGAQSKTALASRVGIHLGEVVLRENPAADVARGAKPLEVEGLAKAIAARVMSLAGQGRILMTRTAYDFARRGAVGHADEAALRWAVHGSYRMAGVDDPVEVCEVAAAGAEALTPPPSAEKAQRVAQATISSTSAAPAAGPLLAVLAFDNLSNDPEMQFFSDGVSEEIIQRVSRGSQLKVIGRTSSFQFRGDRKAEAANALHCTHVLDGSIRRAAARVRVSAHLMEAASQTTLWSERFERGLEDIFAVQDEISENIAHALDQAFASAPAPTVEPAVYDLYLRSRPKGYAPDELRTHVGVLELVTTRAPQFAAAWGRLAYLRAFLRFYQPFAERAACAAQVNSEAERALSLDAQNLDAMAAQYFVIAPFGHFVEADAALDRLRRAPGTGDGQRYIGWGLRHFGWMREALTATEQAYRLDVLDPMSANLLALARMAAGDIADAIPMFEELVERMPTMSFPVASLLRAHAFQHDWAAVDRLLALAGQRQLREFQDGLPFIRAKRDPSPAHIGAWREELQAHVRKTGWIDVSRLVYAAHLGLVDEAYAAAAAARLGPAGDADDIMGPDGYRTALLFQASMPELRNDRRFAPLCARLGLVEFWLGSGKWPDCASEVPYDFHRACEQARAVPKEDFGF</sequence>
<evidence type="ECO:0000313" key="1">
    <source>
        <dbReference type="EMBL" id="MDR6539682.1"/>
    </source>
</evidence>
<comment type="caution">
    <text evidence="1">The sequence shown here is derived from an EMBL/GenBank/DDBJ whole genome shotgun (WGS) entry which is preliminary data.</text>
</comment>
<dbReference type="EMBL" id="JAVDRF010000021">
    <property type="protein sequence ID" value="MDR6539682.1"/>
    <property type="molecule type" value="Genomic_DNA"/>
</dbReference>
<keyword evidence="2" id="KW-1185">Reference proteome</keyword>
<dbReference type="PANTHER" id="PTHR43081:SF1">
    <property type="entry name" value="ADENYLATE CYCLASE, TERMINAL-DIFFERENTIATION SPECIFIC"/>
    <property type="match status" value="1"/>
</dbReference>
<dbReference type="RefSeq" id="WP_309907587.1">
    <property type="nucleotide sequence ID" value="NZ_JAVDRF010000021.1"/>
</dbReference>
<dbReference type="InterPro" id="IPR050697">
    <property type="entry name" value="Adenylyl/Guanylyl_Cyclase_3/4"/>
</dbReference>
<dbReference type="InterPro" id="IPR001054">
    <property type="entry name" value="A/G_cyclase"/>
</dbReference>
<dbReference type="Gene3D" id="3.30.70.1230">
    <property type="entry name" value="Nucleotide cyclase"/>
    <property type="match status" value="1"/>
</dbReference>
<proteinExistence type="predicted"/>
<dbReference type="SUPFAM" id="SSF48452">
    <property type="entry name" value="TPR-like"/>
    <property type="match status" value="1"/>
</dbReference>
<dbReference type="Proteomes" id="UP001184230">
    <property type="component" value="Unassembled WGS sequence"/>
</dbReference>
<dbReference type="CDD" id="cd07302">
    <property type="entry name" value="CHD"/>
    <property type="match status" value="1"/>
</dbReference>
<accession>A0ABU1NMK2</accession>
<dbReference type="Gene3D" id="1.25.40.10">
    <property type="entry name" value="Tetratricopeptide repeat domain"/>
    <property type="match status" value="1"/>
</dbReference>
<dbReference type="InterPro" id="IPR011990">
    <property type="entry name" value="TPR-like_helical_dom_sf"/>
</dbReference>